<sequence>MTSSPPLSTSLIPPPLPLSLITTLLPHLLPPSPLPQELLSKSLLQRLLYLPPSPEDLDSHLSPFPSSDNGTEQPFSSRLQELTHGHRLSEKTLYTKEGDEIYAKLSILPEHYDKNENENASIEIWFEFESSTTSPQESRGWVYHSARIPTTNSIHHFVSTPGELSSINLDAQITTTEFTGNDNDQNNLEAPEGYWTAFDSPPSTNSLSLPLTEHEHDNDASYWAQYSRPATAPITPGIHTPGFQPNIKSPLGLGKTSSNNNDQEEQARKLTESLNQLGLNHLNNDIKNGYSISNHSSEKRGFYIDNDKDNDNDNHVEIIQQNGNDVNDLSENNHGVNQQDEIPTTNTIIEQIQMTKSNDEESSRQVKERLKAKIQLTLNELWRKHIQDCNELDLEIKAMEWLNFGRKIIDHQSPQSSSPNGFSSSSGDQVDQQVIIGKLEILLDMHEIVNKDKQDFFRLLESVIKRQPDYRNEEDFDDVLRQNTYYE</sequence>
<reference evidence="2 3" key="1">
    <citation type="submission" date="2024-01" db="EMBL/GenBank/DDBJ databases">
        <title>Comparative genomics of Cryptococcus and Kwoniella reveals pathogenesis evolution and contrasting modes of karyotype evolution via chromosome fusion or intercentromeric recombination.</title>
        <authorList>
            <person name="Coelho M.A."/>
            <person name="David-Palma M."/>
            <person name="Shea T."/>
            <person name="Bowers K."/>
            <person name="McGinley-Smith S."/>
            <person name="Mohammad A.W."/>
            <person name="Gnirke A."/>
            <person name="Yurkov A.M."/>
            <person name="Nowrousian M."/>
            <person name="Sun S."/>
            <person name="Cuomo C.A."/>
            <person name="Heitman J."/>
        </authorList>
    </citation>
    <scope>NUCLEOTIDE SEQUENCE [LARGE SCALE GENOMIC DNA]</scope>
    <source>
        <strain evidence="2 3">CBS 6074</strain>
    </source>
</reference>
<dbReference type="EMBL" id="CP144103">
    <property type="protein sequence ID" value="WWC89664.1"/>
    <property type="molecule type" value="Genomic_DNA"/>
</dbReference>
<dbReference type="RefSeq" id="XP_066076427.1">
    <property type="nucleotide sequence ID" value="XM_066220330.1"/>
</dbReference>
<evidence type="ECO:0000313" key="2">
    <source>
        <dbReference type="EMBL" id="WWC89664.1"/>
    </source>
</evidence>
<dbReference type="AlphaFoldDB" id="A0AAX4JXQ9"/>
<gene>
    <name evidence="2" type="ORF">L201_004589</name>
</gene>
<protein>
    <submittedName>
        <fullName evidence="2">Uncharacterized protein</fullName>
    </submittedName>
</protein>
<dbReference type="Proteomes" id="UP001355207">
    <property type="component" value="Chromosome 6"/>
</dbReference>
<dbReference type="GeneID" id="91095259"/>
<evidence type="ECO:0000256" key="1">
    <source>
        <dbReference type="SAM" id="MobiDB-lite"/>
    </source>
</evidence>
<feature type="region of interest" description="Disordered" evidence="1">
    <location>
        <begin position="238"/>
        <end position="266"/>
    </location>
</feature>
<accession>A0AAX4JXQ9</accession>
<organism evidence="2 3">
    <name type="scientific">Kwoniella dendrophila CBS 6074</name>
    <dbReference type="NCBI Taxonomy" id="1295534"/>
    <lineage>
        <taxon>Eukaryota</taxon>
        <taxon>Fungi</taxon>
        <taxon>Dikarya</taxon>
        <taxon>Basidiomycota</taxon>
        <taxon>Agaricomycotina</taxon>
        <taxon>Tremellomycetes</taxon>
        <taxon>Tremellales</taxon>
        <taxon>Cryptococcaceae</taxon>
        <taxon>Kwoniella</taxon>
    </lineage>
</organism>
<keyword evidence="3" id="KW-1185">Reference proteome</keyword>
<evidence type="ECO:0000313" key="3">
    <source>
        <dbReference type="Proteomes" id="UP001355207"/>
    </source>
</evidence>
<proteinExistence type="predicted"/>
<name>A0AAX4JXQ9_9TREE</name>